<protein>
    <submittedName>
        <fullName evidence="1">Uncharacterized protein</fullName>
    </submittedName>
</protein>
<accession>A0A645EWW0</accession>
<dbReference type="EMBL" id="VSSQ01052420">
    <property type="protein sequence ID" value="MPN06515.1"/>
    <property type="molecule type" value="Genomic_DNA"/>
</dbReference>
<reference evidence="1" key="1">
    <citation type="submission" date="2019-08" db="EMBL/GenBank/DDBJ databases">
        <authorList>
            <person name="Kucharzyk K."/>
            <person name="Murdoch R.W."/>
            <person name="Higgins S."/>
            <person name="Loffler F."/>
        </authorList>
    </citation>
    <scope>NUCLEOTIDE SEQUENCE</scope>
</reference>
<sequence length="70" mass="8033">MTGLWVKAIIFIHWVDGKQLLKNEELTIEAHLFLTELANALHSFFGSKNGNNSNLFEIFKALFQFFDGCN</sequence>
<name>A0A645EWW0_9ZZZZ</name>
<evidence type="ECO:0000313" key="1">
    <source>
        <dbReference type="EMBL" id="MPN06515.1"/>
    </source>
</evidence>
<dbReference type="AlphaFoldDB" id="A0A645EWW0"/>
<comment type="caution">
    <text evidence="1">The sequence shown here is derived from an EMBL/GenBank/DDBJ whole genome shotgun (WGS) entry which is preliminary data.</text>
</comment>
<proteinExistence type="predicted"/>
<organism evidence="1">
    <name type="scientific">bioreactor metagenome</name>
    <dbReference type="NCBI Taxonomy" id="1076179"/>
    <lineage>
        <taxon>unclassified sequences</taxon>
        <taxon>metagenomes</taxon>
        <taxon>ecological metagenomes</taxon>
    </lineage>
</organism>
<gene>
    <name evidence="1" type="ORF">SDC9_153771</name>
</gene>